<evidence type="ECO:0000256" key="3">
    <source>
        <dbReference type="ARBA" id="ARBA00022960"/>
    </source>
</evidence>
<feature type="transmembrane region" description="Helical" evidence="6">
    <location>
        <begin position="170"/>
        <end position="196"/>
    </location>
</feature>
<keyword evidence="3" id="KW-0133">Cell shape</keyword>
<name>A0ABW2NR59_9BACL</name>
<dbReference type="Pfam" id="PF01098">
    <property type="entry name" value="FTSW_RODA_SPOVE"/>
    <property type="match status" value="1"/>
</dbReference>
<feature type="transmembrane region" description="Helical" evidence="6">
    <location>
        <begin position="216"/>
        <end position="243"/>
    </location>
</feature>
<evidence type="ECO:0000313" key="7">
    <source>
        <dbReference type="EMBL" id="MFC7372327.1"/>
    </source>
</evidence>
<feature type="transmembrane region" description="Helical" evidence="6">
    <location>
        <begin position="352"/>
        <end position="373"/>
    </location>
</feature>
<feature type="transmembrane region" description="Helical" evidence="6">
    <location>
        <begin position="385"/>
        <end position="407"/>
    </location>
</feature>
<dbReference type="EMBL" id="JBHTCP010000036">
    <property type="protein sequence ID" value="MFC7372327.1"/>
    <property type="molecule type" value="Genomic_DNA"/>
</dbReference>
<accession>A0ABW2NR59</accession>
<keyword evidence="4 6" id="KW-1133">Transmembrane helix</keyword>
<evidence type="ECO:0000256" key="5">
    <source>
        <dbReference type="ARBA" id="ARBA00023136"/>
    </source>
</evidence>
<sequence>MPINKQFQAYMNQVCMLIKNKDVHEEIKLELYDHLETLKEDAMKSGLSEEEAIEKTIARMGDADVVGRKLNETHKAKLDLKLLVPVLSISLFGLFLMYFIQSNSAVDHIANAKIFEKSVIYYLLATALMIGLFFMDYRKILKYTKHIYMGTVLVLLLTLLFGVRVDGIPYLMLGFASINFTAIVPFLLVVAFAGIFQSWNWEDNSKLGKGLVMMSLPVFMVATTSLSNTVLCIVVCLAIMVASNAKLKQLIVFTITVTLLPFLSILMGSNGLSLSEWKNIELQKTLTSTGFFGNGFTQDLGTLSEVHTDFVFAYLVISVGWISAATTIILIALFIGRMLTTAKAAKYSYGKLLMIGFTAAFSFQFILSILTNLGLSPLMGVTMPFMSFGGSHILIDMMSVGLILSVYRRRNLGAISSTKTLA</sequence>
<feature type="transmembrane region" description="Helical" evidence="6">
    <location>
        <begin position="82"/>
        <end position="99"/>
    </location>
</feature>
<evidence type="ECO:0000256" key="2">
    <source>
        <dbReference type="ARBA" id="ARBA00022692"/>
    </source>
</evidence>
<evidence type="ECO:0000256" key="1">
    <source>
        <dbReference type="ARBA" id="ARBA00004141"/>
    </source>
</evidence>
<keyword evidence="2 6" id="KW-0812">Transmembrane</keyword>
<feature type="transmembrane region" description="Helical" evidence="6">
    <location>
        <begin position="147"/>
        <end position="163"/>
    </location>
</feature>
<evidence type="ECO:0000256" key="4">
    <source>
        <dbReference type="ARBA" id="ARBA00022989"/>
    </source>
</evidence>
<comment type="subcellular location">
    <subcellularLocation>
        <location evidence="1">Membrane</location>
        <topology evidence="1">Multi-pass membrane protein</topology>
    </subcellularLocation>
</comment>
<feature type="transmembrane region" description="Helical" evidence="6">
    <location>
        <begin position="311"/>
        <end position="340"/>
    </location>
</feature>
<feature type="transmembrane region" description="Helical" evidence="6">
    <location>
        <begin position="250"/>
        <end position="269"/>
    </location>
</feature>
<dbReference type="PANTHER" id="PTHR30474:SF1">
    <property type="entry name" value="PEPTIDOGLYCAN GLYCOSYLTRANSFERASE MRDB"/>
    <property type="match status" value="1"/>
</dbReference>
<dbReference type="PANTHER" id="PTHR30474">
    <property type="entry name" value="CELL CYCLE PROTEIN"/>
    <property type="match status" value="1"/>
</dbReference>
<dbReference type="RefSeq" id="WP_379749806.1">
    <property type="nucleotide sequence ID" value="NZ_JBHTCP010000036.1"/>
</dbReference>
<keyword evidence="8" id="KW-1185">Reference proteome</keyword>
<protein>
    <submittedName>
        <fullName evidence="7">FtsW/RodA/SpoVE family cell cycle protein</fullName>
    </submittedName>
</protein>
<dbReference type="NCBIfam" id="NF038403">
    <property type="entry name" value="perm_prefix_1"/>
    <property type="match status" value="1"/>
</dbReference>
<feature type="transmembrane region" description="Helical" evidence="6">
    <location>
        <begin position="119"/>
        <end position="135"/>
    </location>
</feature>
<comment type="caution">
    <text evidence="7">The sequence shown here is derived from an EMBL/GenBank/DDBJ whole genome shotgun (WGS) entry which is preliminary data.</text>
</comment>
<dbReference type="InterPro" id="IPR047928">
    <property type="entry name" value="Perm_prefix_1"/>
</dbReference>
<evidence type="ECO:0000256" key="6">
    <source>
        <dbReference type="SAM" id="Phobius"/>
    </source>
</evidence>
<organism evidence="7 8">
    <name type="scientific">Fictibacillus iocasae</name>
    <dbReference type="NCBI Taxonomy" id="2715437"/>
    <lineage>
        <taxon>Bacteria</taxon>
        <taxon>Bacillati</taxon>
        <taxon>Bacillota</taxon>
        <taxon>Bacilli</taxon>
        <taxon>Bacillales</taxon>
        <taxon>Fictibacillaceae</taxon>
        <taxon>Fictibacillus</taxon>
    </lineage>
</organism>
<evidence type="ECO:0000313" key="8">
    <source>
        <dbReference type="Proteomes" id="UP001596549"/>
    </source>
</evidence>
<dbReference type="InterPro" id="IPR001182">
    <property type="entry name" value="FtsW/RodA"/>
</dbReference>
<keyword evidence="5 6" id="KW-0472">Membrane</keyword>
<gene>
    <name evidence="7" type="ORF">ACFQPF_11635</name>
</gene>
<dbReference type="Proteomes" id="UP001596549">
    <property type="component" value="Unassembled WGS sequence"/>
</dbReference>
<proteinExistence type="predicted"/>
<reference evidence="8" key="1">
    <citation type="journal article" date="2019" name="Int. J. Syst. Evol. Microbiol.">
        <title>The Global Catalogue of Microorganisms (GCM) 10K type strain sequencing project: providing services to taxonomists for standard genome sequencing and annotation.</title>
        <authorList>
            <consortium name="The Broad Institute Genomics Platform"/>
            <consortium name="The Broad Institute Genome Sequencing Center for Infectious Disease"/>
            <person name="Wu L."/>
            <person name="Ma J."/>
        </authorList>
    </citation>
    <scope>NUCLEOTIDE SEQUENCE [LARGE SCALE GENOMIC DNA]</scope>
    <source>
        <strain evidence="8">NBRC 106396</strain>
    </source>
</reference>